<feature type="compositionally biased region" description="Basic and acidic residues" evidence="7">
    <location>
        <begin position="1046"/>
        <end position="1055"/>
    </location>
</feature>
<dbReference type="InterPro" id="IPR008271">
    <property type="entry name" value="Ser/Thr_kinase_AS"/>
</dbReference>
<dbReference type="GO" id="GO:0007052">
    <property type="term" value="P:mitotic spindle organization"/>
    <property type="evidence" value="ECO:0007669"/>
    <property type="project" value="TreeGrafter"/>
</dbReference>
<evidence type="ECO:0000256" key="6">
    <source>
        <dbReference type="PROSITE-ProRule" id="PRU10141"/>
    </source>
</evidence>
<feature type="binding site" evidence="6">
    <location>
        <position position="137"/>
    </location>
    <ligand>
        <name>ATP</name>
        <dbReference type="ChEBI" id="CHEBI:30616"/>
    </ligand>
</feature>
<keyword evidence="3 6" id="KW-0547">Nucleotide-binding</keyword>
<dbReference type="GO" id="GO:0004674">
    <property type="term" value="F:protein serine/threonine kinase activity"/>
    <property type="evidence" value="ECO:0007669"/>
    <property type="project" value="UniProtKB-KW"/>
</dbReference>
<sequence length="1055" mass="118104">MKLLLGNSGELAQIWTNNGYIAATDQRRIDSQQQQTVYQLSAMVARGVDMEALSPRDANAQRVPRAPELKTKAAAQVLKAAKDKEHPPPPPNNVVEPPSTDRREGMVYEVGKLLGRGGFAICYEGTPAGSPKKFALKIVKSQMPTKMEQKFQTELQIHSKMRHQNIVQFHRAFTFERCTYLVLELCPNGSLMDMVKRRKGLTEPEVRFYSVQIAGAIKYMHAKGIIHRDLKMGNIFLDRNMNAKIGDFGLAALLLTGKDMQIMRRTTLCGTPNYIAPEILEKGKKGHDHMVDIWSLGIIVFAMLTSKPPFQSSTTDEIYRRARDRDYEWPAPETGRYISQEAKDLVATMLQDADKRPDPDAIVGHPFFTSGYMPVASEITYKLRELAPQNPAFYEPILSSKAEAINLRNVQAMCQECGVGPWQQSQLVFKNIWREMAEEEHHGLTPVIPLAEGIVYRPFDEIRNEQKLQARLAQQQAALQASQMSSTPQDLSSFNQSSQSSSAQRAPPGLLRAPPQSFAAQQRAQHRPANTASVSRSQTLPESAPKTSSSLRARSRRELAPETVAQSVDEEAPKKTTRSLRSQLTSSRSQTLAKIPQEEPAPVPAPAPAPARRPSASSRSNSKEEKLSLFGPTECQEHVPGTRPDVVLDRLHSLQAELERALNSRTMALMSTKEKAPAPPQIVVKWVDYTNKFGLGYILNDGSVGCILRNIPVSEGSRTGILPPACLLVHGAERHCLRKEDLSYRDRHQIVPMREGIYFYENNGEEGFSRARVAPQSFAIPMNSDGTVGKLSAGKDVFDHRKRERIVLWKKFANYMIAYGREMEGQSQGAEEPGMRAPTITDLEAAPNDVVTFYQRFGDVGCWMFGDGHMQFNFPDHTKIVLDSTGTWCHFWHLPLDAAKHLEEQGSLSESALDGRTVLTYPLQTLLNFATVPKQPATRAGSSSSRRRPEISPELQGIPAANHFRQKIEFIRDVVREWNMNGGIGVSDMSREGRLRWLGMRETKNVQIPSKHVWVTIGARNGDTRLCAYVDPRRPEDIGEDIDESSSSKEKERKR</sequence>
<reference evidence="9" key="1">
    <citation type="journal article" date="2023" name="Mol. Phylogenet. Evol.">
        <title>Genome-scale phylogeny and comparative genomics of the fungal order Sordariales.</title>
        <authorList>
            <person name="Hensen N."/>
            <person name="Bonometti L."/>
            <person name="Westerberg I."/>
            <person name="Brannstrom I.O."/>
            <person name="Guillou S."/>
            <person name="Cros-Aarteil S."/>
            <person name="Calhoun S."/>
            <person name="Haridas S."/>
            <person name="Kuo A."/>
            <person name="Mondo S."/>
            <person name="Pangilinan J."/>
            <person name="Riley R."/>
            <person name="LaButti K."/>
            <person name="Andreopoulos B."/>
            <person name="Lipzen A."/>
            <person name="Chen C."/>
            <person name="Yan M."/>
            <person name="Daum C."/>
            <person name="Ng V."/>
            <person name="Clum A."/>
            <person name="Steindorff A."/>
            <person name="Ohm R.A."/>
            <person name="Martin F."/>
            <person name="Silar P."/>
            <person name="Natvig D.O."/>
            <person name="Lalanne C."/>
            <person name="Gautier V."/>
            <person name="Ament-Velasquez S.L."/>
            <person name="Kruys A."/>
            <person name="Hutchinson M.I."/>
            <person name="Powell A.J."/>
            <person name="Barry K."/>
            <person name="Miller A.N."/>
            <person name="Grigoriev I.V."/>
            <person name="Debuchy R."/>
            <person name="Gladieux P."/>
            <person name="Hiltunen Thoren M."/>
            <person name="Johannesson H."/>
        </authorList>
    </citation>
    <scope>NUCLEOTIDE SEQUENCE</scope>
    <source>
        <strain evidence="9">PSN324</strain>
    </source>
</reference>
<dbReference type="InterPro" id="IPR017441">
    <property type="entry name" value="Protein_kinase_ATP_BS"/>
</dbReference>
<feature type="region of interest" description="Disordered" evidence="7">
    <location>
        <begin position="78"/>
        <end position="101"/>
    </location>
</feature>
<dbReference type="InterPro" id="IPR011009">
    <property type="entry name" value="Kinase-like_dom_sf"/>
</dbReference>
<gene>
    <name evidence="9" type="ORF">QBC42DRAFT_344329</name>
</gene>
<dbReference type="PANTHER" id="PTHR24345:SF0">
    <property type="entry name" value="CELL CYCLE SERINE_THREONINE-PROTEIN KINASE CDC5_MSD2"/>
    <property type="match status" value="1"/>
</dbReference>
<dbReference type="InterPro" id="IPR033701">
    <property type="entry name" value="POLO_box_1"/>
</dbReference>
<dbReference type="SUPFAM" id="SSF82615">
    <property type="entry name" value="Polo-box domain"/>
    <property type="match status" value="2"/>
</dbReference>
<feature type="compositionally biased region" description="Low complexity" evidence="7">
    <location>
        <begin position="579"/>
        <end position="592"/>
    </location>
</feature>
<dbReference type="FunFam" id="1.10.510.10:FF:000571">
    <property type="entry name" value="Maternal embryonic leucine zipper kinase"/>
    <property type="match status" value="1"/>
</dbReference>
<keyword evidence="1" id="KW-0723">Serine/threonine-protein kinase</keyword>
<keyword evidence="10" id="KW-1185">Reference proteome</keyword>
<dbReference type="InterPro" id="IPR000719">
    <property type="entry name" value="Prot_kinase_dom"/>
</dbReference>
<evidence type="ECO:0000256" key="1">
    <source>
        <dbReference type="ARBA" id="ARBA00022527"/>
    </source>
</evidence>
<keyword evidence="2" id="KW-0808">Transferase</keyword>
<dbReference type="EMBL" id="MU864944">
    <property type="protein sequence ID" value="KAK4464856.1"/>
    <property type="molecule type" value="Genomic_DNA"/>
</dbReference>
<proteinExistence type="predicted"/>
<dbReference type="CDD" id="cd13118">
    <property type="entry name" value="POLO_box_1"/>
    <property type="match status" value="1"/>
</dbReference>
<dbReference type="GO" id="GO:0000776">
    <property type="term" value="C:kinetochore"/>
    <property type="evidence" value="ECO:0007669"/>
    <property type="project" value="TreeGrafter"/>
</dbReference>
<feature type="compositionally biased region" description="Low complexity" evidence="7">
    <location>
        <begin position="492"/>
        <end position="504"/>
    </location>
</feature>
<dbReference type="Pfam" id="PF00069">
    <property type="entry name" value="Pkinase"/>
    <property type="match status" value="1"/>
</dbReference>
<evidence type="ECO:0000256" key="2">
    <source>
        <dbReference type="ARBA" id="ARBA00022679"/>
    </source>
</evidence>
<evidence type="ECO:0000256" key="4">
    <source>
        <dbReference type="ARBA" id="ARBA00022777"/>
    </source>
</evidence>
<dbReference type="GO" id="GO:0000922">
    <property type="term" value="C:spindle pole"/>
    <property type="evidence" value="ECO:0007669"/>
    <property type="project" value="TreeGrafter"/>
</dbReference>
<name>A0AAV9I0P2_9PEZI</name>
<reference evidence="9" key="2">
    <citation type="submission" date="2023-06" db="EMBL/GenBank/DDBJ databases">
        <authorList>
            <consortium name="Lawrence Berkeley National Laboratory"/>
            <person name="Mondo S.J."/>
            <person name="Hensen N."/>
            <person name="Bonometti L."/>
            <person name="Westerberg I."/>
            <person name="Brannstrom I.O."/>
            <person name="Guillou S."/>
            <person name="Cros-Aarteil S."/>
            <person name="Calhoun S."/>
            <person name="Haridas S."/>
            <person name="Kuo A."/>
            <person name="Pangilinan J."/>
            <person name="Riley R."/>
            <person name="Labutti K."/>
            <person name="Andreopoulos B."/>
            <person name="Lipzen A."/>
            <person name="Chen C."/>
            <person name="Yanf M."/>
            <person name="Daum C."/>
            <person name="Ng V."/>
            <person name="Clum A."/>
            <person name="Steindorff A."/>
            <person name="Ohm R."/>
            <person name="Martin F."/>
            <person name="Silar P."/>
            <person name="Natvig D."/>
            <person name="Lalanne C."/>
            <person name="Gautier V."/>
            <person name="Ament-Velasquez S.L."/>
            <person name="Kruys A."/>
            <person name="Hutchinson M.I."/>
            <person name="Powell A.J."/>
            <person name="Barry K."/>
            <person name="Miller A.N."/>
            <person name="Grigoriev I.V."/>
            <person name="Debuchy R."/>
            <person name="Gladieux P."/>
            <person name="Thoren M.H."/>
            <person name="Johannesson H."/>
        </authorList>
    </citation>
    <scope>NUCLEOTIDE SEQUENCE</scope>
    <source>
        <strain evidence="9">PSN324</strain>
    </source>
</reference>
<evidence type="ECO:0000313" key="10">
    <source>
        <dbReference type="Proteomes" id="UP001321749"/>
    </source>
</evidence>
<dbReference type="GO" id="GO:0005634">
    <property type="term" value="C:nucleus"/>
    <property type="evidence" value="ECO:0007669"/>
    <property type="project" value="TreeGrafter"/>
</dbReference>
<dbReference type="PROSITE" id="PS00108">
    <property type="entry name" value="PROTEIN_KINASE_ST"/>
    <property type="match status" value="1"/>
</dbReference>
<keyword evidence="5 6" id="KW-0067">ATP-binding</keyword>
<dbReference type="PROSITE" id="PS50011">
    <property type="entry name" value="PROTEIN_KINASE_DOM"/>
    <property type="match status" value="1"/>
</dbReference>
<dbReference type="InterPro" id="IPR036947">
    <property type="entry name" value="POLO_box_dom_sf"/>
</dbReference>
<accession>A0AAV9I0P2</accession>
<dbReference type="GO" id="GO:0005816">
    <property type="term" value="C:spindle pole body"/>
    <property type="evidence" value="ECO:0007669"/>
    <property type="project" value="TreeGrafter"/>
</dbReference>
<feature type="compositionally biased region" description="Pro residues" evidence="7">
    <location>
        <begin position="599"/>
        <end position="611"/>
    </location>
</feature>
<dbReference type="Proteomes" id="UP001321749">
    <property type="component" value="Unassembled WGS sequence"/>
</dbReference>
<dbReference type="PANTHER" id="PTHR24345">
    <property type="entry name" value="SERINE/THREONINE-PROTEIN KINASE PLK"/>
    <property type="match status" value="1"/>
</dbReference>
<dbReference type="CDD" id="cd14099">
    <property type="entry name" value="STKc_PLK"/>
    <property type="match status" value="1"/>
</dbReference>
<feature type="region of interest" description="Disordered" evidence="7">
    <location>
        <begin position="934"/>
        <end position="953"/>
    </location>
</feature>
<dbReference type="AlphaFoldDB" id="A0AAV9I0P2"/>
<protein>
    <submittedName>
        <fullName evidence="9">Kinase-like domain-containing protein</fullName>
    </submittedName>
</protein>
<evidence type="ECO:0000256" key="3">
    <source>
        <dbReference type="ARBA" id="ARBA00022741"/>
    </source>
</evidence>
<dbReference type="SMART" id="SM00220">
    <property type="entry name" value="S_TKc"/>
    <property type="match status" value="1"/>
</dbReference>
<comment type="caution">
    <text evidence="9">The sequence shown here is derived from an EMBL/GenBank/DDBJ whole genome shotgun (WGS) entry which is preliminary data.</text>
</comment>
<evidence type="ECO:0000259" key="8">
    <source>
        <dbReference type="PROSITE" id="PS50011"/>
    </source>
</evidence>
<organism evidence="9 10">
    <name type="scientific">Cladorrhinum samala</name>
    <dbReference type="NCBI Taxonomy" id="585594"/>
    <lineage>
        <taxon>Eukaryota</taxon>
        <taxon>Fungi</taxon>
        <taxon>Dikarya</taxon>
        <taxon>Ascomycota</taxon>
        <taxon>Pezizomycotina</taxon>
        <taxon>Sordariomycetes</taxon>
        <taxon>Sordariomycetidae</taxon>
        <taxon>Sordariales</taxon>
        <taxon>Podosporaceae</taxon>
        <taxon>Cladorrhinum</taxon>
    </lineage>
</organism>
<dbReference type="Gene3D" id="1.10.510.10">
    <property type="entry name" value="Transferase(Phosphotransferase) domain 1"/>
    <property type="match status" value="1"/>
</dbReference>
<evidence type="ECO:0000256" key="7">
    <source>
        <dbReference type="SAM" id="MobiDB-lite"/>
    </source>
</evidence>
<feature type="region of interest" description="Disordered" evidence="7">
    <location>
        <begin position="479"/>
        <end position="641"/>
    </location>
</feature>
<evidence type="ECO:0000313" key="9">
    <source>
        <dbReference type="EMBL" id="KAK4464856.1"/>
    </source>
</evidence>
<feature type="domain" description="Protein kinase" evidence="8">
    <location>
        <begin position="108"/>
        <end position="368"/>
    </location>
</feature>
<dbReference type="GO" id="GO:0005737">
    <property type="term" value="C:cytoplasm"/>
    <property type="evidence" value="ECO:0007669"/>
    <property type="project" value="TreeGrafter"/>
</dbReference>
<feature type="compositionally biased region" description="Polar residues" evidence="7">
    <location>
        <begin position="518"/>
        <end position="547"/>
    </location>
</feature>
<dbReference type="FunFam" id="3.30.1120.30:FF:000004">
    <property type="entry name" value="Serine/threonine-protein kinase"/>
    <property type="match status" value="1"/>
</dbReference>
<dbReference type="PROSITE" id="PS00107">
    <property type="entry name" value="PROTEIN_KINASE_ATP"/>
    <property type="match status" value="1"/>
</dbReference>
<dbReference type="GO" id="GO:0005524">
    <property type="term" value="F:ATP binding"/>
    <property type="evidence" value="ECO:0007669"/>
    <property type="project" value="UniProtKB-UniRule"/>
</dbReference>
<keyword evidence="4 9" id="KW-0418">Kinase</keyword>
<dbReference type="SUPFAM" id="SSF56112">
    <property type="entry name" value="Protein kinase-like (PK-like)"/>
    <property type="match status" value="1"/>
</dbReference>
<evidence type="ECO:0000256" key="5">
    <source>
        <dbReference type="ARBA" id="ARBA00022840"/>
    </source>
</evidence>
<dbReference type="Gene3D" id="3.30.1120.30">
    <property type="entry name" value="POLO box domain"/>
    <property type="match status" value="1"/>
</dbReference>
<feature type="region of interest" description="Disordered" evidence="7">
    <location>
        <begin position="1032"/>
        <end position="1055"/>
    </location>
</feature>